<proteinExistence type="predicted"/>
<protein>
    <submittedName>
        <fullName evidence="2">Plasmid stabilization system protein ParE</fullName>
    </submittedName>
</protein>
<evidence type="ECO:0000313" key="2">
    <source>
        <dbReference type="EMBL" id="PTN08949.1"/>
    </source>
</evidence>
<keyword evidence="3" id="KW-1185">Reference proteome</keyword>
<dbReference type="InterPro" id="IPR035093">
    <property type="entry name" value="RelE/ParE_toxin_dom_sf"/>
</dbReference>
<gene>
    <name evidence="2" type="ORF">C8N47_10646</name>
</gene>
<dbReference type="InterPro" id="IPR007712">
    <property type="entry name" value="RelE/ParE_toxin"/>
</dbReference>
<evidence type="ECO:0000256" key="1">
    <source>
        <dbReference type="ARBA" id="ARBA00022649"/>
    </source>
</evidence>
<reference evidence="2 3" key="1">
    <citation type="submission" date="2018-04" db="EMBL/GenBank/DDBJ databases">
        <title>Genomic Encyclopedia of Archaeal and Bacterial Type Strains, Phase II (KMG-II): from individual species to whole genera.</title>
        <authorList>
            <person name="Goeker M."/>
        </authorList>
    </citation>
    <scope>NUCLEOTIDE SEQUENCE [LARGE SCALE GENOMIC DNA]</scope>
    <source>
        <strain evidence="2 3">DSM 28823</strain>
    </source>
</reference>
<dbReference type="Proteomes" id="UP000243525">
    <property type="component" value="Unassembled WGS sequence"/>
</dbReference>
<dbReference type="Pfam" id="PF05016">
    <property type="entry name" value="ParE_toxin"/>
    <property type="match status" value="1"/>
</dbReference>
<organism evidence="2 3">
    <name type="scientific">Mangrovibacterium marinum</name>
    <dbReference type="NCBI Taxonomy" id="1639118"/>
    <lineage>
        <taxon>Bacteria</taxon>
        <taxon>Pseudomonadati</taxon>
        <taxon>Bacteroidota</taxon>
        <taxon>Bacteroidia</taxon>
        <taxon>Marinilabiliales</taxon>
        <taxon>Prolixibacteraceae</taxon>
        <taxon>Mangrovibacterium</taxon>
    </lineage>
</organism>
<evidence type="ECO:0000313" key="3">
    <source>
        <dbReference type="Proteomes" id="UP000243525"/>
    </source>
</evidence>
<dbReference type="EMBL" id="QAAD01000006">
    <property type="protein sequence ID" value="PTN08949.1"/>
    <property type="molecule type" value="Genomic_DNA"/>
</dbReference>
<accession>A0A2T5C2K8</accession>
<sequence>MKSGYKIFWTDHALSELQLHLAYIENNWTKMEIKNFAHQLDHVIELISHNPSLFQATKQNKNVRRAVIHKHFTLYYQTKKRRIEILALFGNRQNPRKRKL</sequence>
<dbReference type="OrthoDB" id="1098070at2"/>
<keyword evidence="1" id="KW-1277">Toxin-antitoxin system</keyword>
<dbReference type="RefSeq" id="WP_107821870.1">
    <property type="nucleotide sequence ID" value="NZ_OY782574.1"/>
</dbReference>
<dbReference type="Gene3D" id="3.30.2310.20">
    <property type="entry name" value="RelE-like"/>
    <property type="match status" value="1"/>
</dbReference>
<comment type="caution">
    <text evidence="2">The sequence shown here is derived from an EMBL/GenBank/DDBJ whole genome shotgun (WGS) entry which is preliminary data.</text>
</comment>
<name>A0A2T5C2K8_9BACT</name>
<dbReference type="AlphaFoldDB" id="A0A2T5C2K8"/>